<proteinExistence type="predicted"/>
<comment type="caution">
    <text evidence="2">The sequence shown here is derived from an EMBL/GenBank/DDBJ whole genome shotgun (WGS) entry which is preliminary data.</text>
</comment>
<reference evidence="2 3" key="1">
    <citation type="journal article" date="2018" name="Int. J. Syst. Evol. Microbiol.">
        <title>Paraburkholderia azotifigens sp. nov., a nitrogen-fixing bacterium isolated from paddy soil.</title>
        <authorList>
            <person name="Choi G.M."/>
            <person name="Im W.T."/>
        </authorList>
    </citation>
    <scope>NUCLEOTIDE SEQUENCE [LARGE SCALE GENOMIC DNA]</scope>
    <source>
        <strain evidence="2 3">NF 2-5-3</strain>
    </source>
</reference>
<gene>
    <name evidence="2" type="ORF">FRZ40_37830</name>
    <name evidence="1" type="ORF">V4C56_26230</name>
</gene>
<dbReference type="AlphaFoldDB" id="A0A5C6V431"/>
<name>A0A5C6V431_9BURK</name>
<dbReference type="InterPro" id="IPR011051">
    <property type="entry name" value="RmlC_Cupin_sf"/>
</dbReference>
<evidence type="ECO:0000313" key="4">
    <source>
        <dbReference type="Proteomes" id="UP001481677"/>
    </source>
</evidence>
<dbReference type="InterPro" id="IPR031723">
    <property type="entry name" value="DMSP_lyase"/>
</dbReference>
<protein>
    <submittedName>
        <fullName evidence="1">Dimethylsulfoniopropionate lyase</fullName>
    </submittedName>
    <submittedName>
        <fullName evidence="2">Transcriptional regulator</fullName>
    </submittedName>
</protein>
<dbReference type="SUPFAM" id="SSF51182">
    <property type="entry name" value="RmlC-like cupins"/>
    <property type="match status" value="1"/>
</dbReference>
<dbReference type="Gene3D" id="2.60.120.10">
    <property type="entry name" value="Jelly Rolls"/>
    <property type="match status" value="1"/>
</dbReference>
<sequence length="196" mass="21694">MTNRPEHIQTFIRIAENLFQSDRLPAGGRLVASRVFERLRTPSDDGKRHRVRYPACEWLDAALAPVLNEPTQIGAAARTIRLLEPDLGWSRRTSGSQGSENYIEGHVHGMICGPGGAESRYDVQLGFSVMAPNVRYPDHSHPPEEAYVLFTAGDFRQRDGDWFDPGIGGGIHNPPSSPHAMRSGPVPFLAVWCLLV</sequence>
<evidence type="ECO:0000313" key="1">
    <source>
        <dbReference type="EMBL" id="MEM5343111.1"/>
    </source>
</evidence>
<dbReference type="InterPro" id="IPR014710">
    <property type="entry name" value="RmlC-like_jellyroll"/>
</dbReference>
<keyword evidence="4" id="KW-1185">Reference proteome</keyword>
<dbReference type="Proteomes" id="UP001481677">
    <property type="component" value="Unassembled WGS sequence"/>
</dbReference>
<dbReference type="GO" id="GO:0047869">
    <property type="term" value="F:dimethylpropiothetin dethiomethylase activity"/>
    <property type="evidence" value="ECO:0007669"/>
    <property type="project" value="InterPro"/>
</dbReference>
<evidence type="ECO:0000313" key="2">
    <source>
        <dbReference type="EMBL" id="TXC80073.1"/>
    </source>
</evidence>
<dbReference type="Proteomes" id="UP000321776">
    <property type="component" value="Unassembled WGS sequence"/>
</dbReference>
<reference evidence="1 4" key="3">
    <citation type="submission" date="2024-01" db="EMBL/GenBank/DDBJ databases">
        <title>The diversity of rhizobia nodulating Mimosa spp. in eleven states of Brazil covering several biomes is determined by host plant, location, and edaphic factors.</title>
        <authorList>
            <person name="Rouws L."/>
            <person name="Barauna A."/>
            <person name="Beukes C."/>
            <person name="De Faria S.M."/>
            <person name="Gross E."/>
            <person name="Dos Reis Junior F.B."/>
            <person name="Simon M."/>
            <person name="Maluk M."/>
            <person name="Odee D.W."/>
            <person name="Kenicer G."/>
            <person name="Young J.P.W."/>
            <person name="Reis V.M."/>
            <person name="Zilli J."/>
            <person name="James E.K."/>
        </authorList>
    </citation>
    <scope>NUCLEOTIDE SEQUENCE [LARGE SCALE GENOMIC DNA]</scope>
    <source>
        <strain evidence="1 4">JPY530</strain>
    </source>
</reference>
<accession>A0A5C6V431</accession>
<dbReference type="EMBL" id="JAZHGA010000021">
    <property type="protein sequence ID" value="MEM5343111.1"/>
    <property type="molecule type" value="Genomic_DNA"/>
</dbReference>
<dbReference type="RefSeq" id="WP_147237603.1">
    <property type="nucleotide sequence ID" value="NZ_JAZHFZ010000021.1"/>
</dbReference>
<keyword evidence="1" id="KW-0456">Lyase</keyword>
<evidence type="ECO:0000313" key="3">
    <source>
        <dbReference type="Proteomes" id="UP000321776"/>
    </source>
</evidence>
<reference evidence="2" key="2">
    <citation type="submission" date="2019-08" db="EMBL/GenBank/DDBJ databases">
        <authorList>
            <person name="Im W.-T."/>
        </authorList>
    </citation>
    <scope>NUCLEOTIDE SEQUENCE</scope>
    <source>
        <strain evidence="2">NF 2-5-3</strain>
    </source>
</reference>
<organism evidence="2 3">
    <name type="scientific">Paraburkholderia azotifigens</name>
    <dbReference type="NCBI Taxonomy" id="2057004"/>
    <lineage>
        <taxon>Bacteria</taxon>
        <taxon>Pseudomonadati</taxon>
        <taxon>Pseudomonadota</taxon>
        <taxon>Betaproteobacteria</taxon>
        <taxon>Burkholderiales</taxon>
        <taxon>Burkholderiaceae</taxon>
        <taxon>Paraburkholderia</taxon>
    </lineage>
</organism>
<dbReference type="Pfam" id="PF16867">
    <property type="entry name" value="DMSP_lyase"/>
    <property type="match status" value="1"/>
</dbReference>
<dbReference type="EMBL" id="VOQS01000005">
    <property type="protein sequence ID" value="TXC80073.1"/>
    <property type="molecule type" value="Genomic_DNA"/>
</dbReference>